<comment type="catalytic activity">
    <reaction evidence="11">
        <text>an S-substituted L-cysteine + H2O = a thiol + pyruvate + NH4(+)</text>
        <dbReference type="Rhea" id="RHEA:18121"/>
        <dbReference type="ChEBI" id="CHEBI:15361"/>
        <dbReference type="ChEBI" id="CHEBI:15377"/>
        <dbReference type="ChEBI" id="CHEBI:28938"/>
        <dbReference type="ChEBI" id="CHEBI:29256"/>
        <dbReference type="ChEBI" id="CHEBI:58717"/>
        <dbReference type="EC" id="4.4.1.13"/>
    </reaction>
</comment>
<evidence type="ECO:0000256" key="3">
    <source>
        <dbReference type="ARBA" id="ARBA00012224"/>
    </source>
</evidence>
<comment type="cofactor">
    <cofactor evidence="1 14">
        <name>pyridoxal 5'-phosphate</name>
        <dbReference type="ChEBI" id="CHEBI:597326"/>
    </cofactor>
</comment>
<keyword evidence="7" id="KW-0456">Lyase</keyword>
<evidence type="ECO:0000256" key="13">
    <source>
        <dbReference type="PIRSR" id="PIRSR001434-2"/>
    </source>
</evidence>
<dbReference type="InterPro" id="IPR015422">
    <property type="entry name" value="PyrdxlP-dep_Trfase_small"/>
</dbReference>
<dbReference type="Gene3D" id="3.90.1150.10">
    <property type="entry name" value="Aspartate Aminotransferase, domain 1"/>
    <property type="match status" value="1"/>
</dbReference>
<dbReference type="EC" id="4.4.1.13" evidence="3"/>
<reference evidence="15" key="1">
    <citation type="journal article" date="2020" name="Fungal Divers.">
        <title>Resolving the Mortierellaceae phylogeny through synthesis of multi-gene phylogenetics and phylogenomics.</title>
        <authorList>
            <person name="Vandepol N."/>
            <person name="Liber J."/>
            <person name="Desiro A."/>
            <person name="Na H."/>
            <person name="Kennedy M."/>
            <person name="Barry K."/>
            <person name="Grigoriev I.V."/>
            <person name="Miller A.N."/>
            <person name="O'Donnell K."/>
            <person name="Stajich J.E."/>
            <person name="Bonito G."/>
        </authorList>
    </citation>
    <scope>NUCLEOTIDE SEQUENCE</scope>
    <source>
        <strain evidence="15">KOD948</strain>
    </source>
</reference>
<dbReference type="CDD" id="cd00614">
    <property type="entry name" value="CGS_like"/>
    <property type="match status" value="1"/>
</dbReference>
<dbReference type="Pfam" id="PF01053">
    <property type="entry name" value="Cys_Met_Meta_PP"/>
    <property type="match status" value="1"/>
</dbReference>
<dbReference type="GO" id="GO:0005737">
    <property type="term" value="C:cytoplasm"/>
    <property type="evidence" value="ECO:0007669"/>
    <property type="project" value="TreeGrafter"/>
</dbReference>
<dbReference type="Proteomes" id="UP000726737">
    <property type="component" value="Unassembled WGS sequence"/>
</dbReference>
<evidence type="ECO:0000256" key="6">
    <source>
        <dbReference type="ARBA" id="ARBA00023167"/>
    </source>
</evidence>
<feature type="modified residue" description="N6-(pyridoxal phosphate)lysine" evidence="13">
    <location>
        <position position="211"/>
    </location>
</feature>
<dbReference type="GO" id="GO:0019346">
    <property type="term" value="P:transsulfuration"/>
    <property type="evidence" value="ECO:0007669"/>
    <property type="project" value="InterPro"/>
</dbReference>
<accession>A0A9P6PU01</accession>
<comment type="similarity">
    <text evidence="2 14">Belongs to the trans-sulfuration enzymes family.</text>
</comment>
<dbReference type="OrthoDB" id="2545919at2759"/>
<evidence type="ECO:0000256" key="8">
    <source>
        <dbReference type="ARBA" id="ARBA00046315"/>
    </source>
</evidence>
<dbReference type="GO" id="GO:0071266">
    <property type="term" value="P:'de novo' L-methionine biosynthetic process"/>
    <property type="evidence" value="ECO:0007669"/>
    <property type="project" value="InterPro"/>
</dbReference>
<evidence type="ECO:0000313" key="15">
    <source>
        <dbReference type="EMBL" id="KAG0252022.1"/>
    </source>
</evidence>
<dbReference type="FunFam" id="3.90.1150.10:FF:000013">
    <property type="entry name" value="Cystathionine beta-lyase"/>
    <property type="match status" value="1"/>
</dbReference>
<evidence type="ECO:0000256" key="9">
    <source>
        <dbReference type="ARBA" id="ARBA00047213"/>
    </source>
</evidence>
<evidence type="ECO:0000256" key="10">
    <source>
        <dbReference type="ARBA" id="ARBA00047517"/>
    </source>
</evidence>
<dbReference type="GO" id="GO:0047804">
    <property type="term" value="F:cysteine-S-conjugate beta-lyase activity"/>
    <property type="evidence" value="ECO:0007669"/>
    <property type="project" value="UniProtKB-EC"/>
</dbReference>
<evidence type="ECO:0000256" key="2">
    <source>
        <dbReference type="ARBA" id="ARBA00009077"/>
    </source>
</evidence>
<proteinExistence type="inferred from homology"/>
<dbReference type="AlphaFoldDB" id="A0A9P6PU01"/>
<dbReference type="InterPro" id="IPR015424">
    <property type="entry name" value="PyrdxlP-dep_Trfase"/>
</dbReference>
<dbReference type="InterPro" id="IPR015421">
    <property type="entry name" value="PyrdxlP-dep_Trfase_major"/>
</dbReference>
<dbReference type="SUPFAM" id="SSF53383">
    <property type="entry name" value="PLP-dependent transferases"/>
    <property type="match status" value="1"/>
</dbReference>
<name>A0A9P6PU01_9FUNG</name>
<sequence length="400" mass="44104">MVDTTTTRIKYRPATELVYFDNSDGQGPKDSYNAASMPIYQTATFKQTSSTQMGEYDYSRSGNPTRSHVENHLAKIMAAKRAFAVNSGMTALDVITRMVKAGEEVIAGNDLYGGTNRLLSFLATHNNVKTHHIDTTNSETIIPYLSEKTRLVLLETPTNPLMKIADIPRISEIVHERCPNALVVVDNTMMSPYLQKPLELGADIVYHSGTKYLSGHHDLMAGVVAVKDDAIAEKIYFTINATGVGLSPFDCWLLMRGIKTLAVRMDRQQASAIQIADFLQSHNFKVHYPGLKTHPQYELHAKMSRGPGAVLSFETGNVDLSEKLVELTRLWGISVSFGCVNSLISMPCRMSHASIPAAVRAERAMPEDLIRLCVGIEDVDDLLEDLYHALTASGSLKLAN</sequence>
<evidence type="ECO:0000256" key="12">
    <source>
        <dbReference type="ARBA" id="ARBA00072331"/>
    </source>
</evidence>
<evidence type="ECO:0000256" key="1">
    <source>
        <dbReference type="ARBA" id="ARBA00001933"/>
    </source>
</evidence>
<keyword evidence="4" id="KW-0028">Amino-acid biosynthesis</keyword>
<dbReference type="EMBL" id="JAAAJA010000551">
    <property type="protein sequence ID" value="KAG0252022.1"/>
    <property type="molecule type" value="Genomic_DNA"/>
</dbReference>
<dbReference type="Gene3D" id="3.40.640.10">
    <property type="entry name" value="Type I PLP-dependent aspartate aminotransferase-like (Major domain)"/>
    <property type="match status" value="1"/>
</dbReference>
<dbReference type="PANTHER" id="PTHR11808:SF50">
    <property type="entry name" value="CYSTATHIONINE BETA-LYASE"/>
    <property type="match status" value="1"/>
</dbReference>
<evidence type="ECO:0000256" key="7">
    <source>
        <dbReference type="ARBA" id="ARBA00023239"/>
    </source>
</evidence>
<dbReference type="InterPro" id="IPR006238">
    <property type="entry name" value="Cys_b_lyase_euk"/>
</dbReference>
<keyword evidence="5 13" id="KW-0663">Pyridoxal phosphate</keyword>
<comment type="caution">
    <text evidence="15">The sequence shown here is derived from an EMBL/GenBank/DDBJ whole genome shotgun (WGS) entry which is preliminary data.</text>
</comment>
<dbReference type="GO" id="GO:0030170">
    <property type="term" value="F:pyridoxal phosphate binding"/>
    <property type="evidence" value="ECO:0007669"/>
    <property type="project" value="InterPro"/>
</dbReference>
<comment type="catalytic activity">
    <reaction evidence="10">
        <text>L,L-cystathionine + H2O = L-homocysteine + pyruvate + NH4(+)</text>
        <dbReference type="Rhea" id="RHEA:13965"/>
        <dbReference type="ChEBI" id="CHEBI:15361"/>
        <dbReference type="ChEBI" id="CHEBI:15377"/>
        <dbReference type="ChEBI" id="CHEBI:28938"/>
        <dbReference type="ChEBI" id="CHEBI:58161"/>
        <dbReference type="ChEBI" id="CHEBI:58199"/>
    </reaction>
</comment>
<keyword evidence="16" id="KW-1185">Reference proteome</keyword>
<dbReference type="InterPro" id="IPR054542">
    <property type="entry name" value="Cys_met_metab_PP"/>
</dbReference>
<dbReference type="PROSITE" id="PS00868">
    <property type="entry name" value="CYS_MET_METAB_PP"/>
    <property type="match status" value="1"/>
</dbReference>
<evidence type="ECO:0000256" key="4">
    <source>
        <dbReference type="ARBA" id="ARBA00022605"/>
    </source>
</evidence>
<dbReference type="NCBIfam" id="TIGR01329">
    <property type="entry name" value="cysta_beta_ly_E"/>
    <property type="match status" value="1"/>
</dbReference>
<evidence type="ECO:0000256" key="14">
    <source>
        <dbReference type="RuleBase" id="RU362118"/>
    </source>
</evidence>
<evidence type="ECO:0000256" key="11">
    <source>
        <dbReference type="ARBA" id="ARBA00047625"/>
    </source>
</evidence>
<dbReference type="PANTHER" id="PTHR11808">
    <property type="entry name" value="TRANS-SULFURATION ENZYME FAMILY MEMBER"/>
    <property type="match status" value="1"/>
</dbReference>
<organism evidence="15 16">
    <name type="scientific">Mortierella polycephala</name>
    <dbReference type="NCBI Taxonomy" id="41804"/>
    <lineage>
        <taxon>Eukaryota</taxon>
        <taxon>Fungi</taxon>
        <taxon>Fungi incertae sedis</taxon>
        <taxon>Mucoromycota</taxon>
        <taxon>Mortierellomycotina</taxon>
        <taxon>Mortierellomycetes</taxon>
        <taxon>Mortierellales</taxon>
        <taxon>Mortierellaceae</taxon>
        <taxon>Mortierella</taxon>
    </lineage>
</organism>
<keyword evidence="6" id="KW-0486">Methionine biosynthesis</keyword>
<dbReference type="FunFam" id="3.40.640.10:FF:000009">
    <property type="entry name" value="Cystathionine gamma-synthase homolog"/>
    <property type="match status" value="1"/>
</dbReference>
<evidence type="ECO:0000313" key="16">
    <source>
        <dbReference type="Proteomes" id="UP000726737"/>
    </source>
</evidence>
<comment type="pathway">
    <text evidence="8">Amino-acid biosynthesis; L-methionine biosynthesis via de novo pathway; L-homocysteine from L-cystathionine: step 1/1.</text>
</comment>
<gene>
    <name evidence="15" type="primary">STR3</name>
    <name evidence="15" type="ORF">BG011_007262</name>
</gene>
<evidence type="ECO:0000256" key="5">
    <source>
        <dbReference type="ARBA" id="ARBA00022898"/>
    </source>
</evidence>
<dbReference type="PIRSF" id="PIRSF001434">
    <property type="entry name" value="CGS"/>
    <property type="match status" value="1"/>
</dbReference>
<protein>
    <recommendedName>
        <fullName evidence="12">Cystathionine beta-lyase</fullName>
        <ecNumber evidence="3">4.4.1.13</ecNumber>
    </recommendedName>
    <alternativeName>
        <fullName evidence="9">Cysteine-S-conjugate beta-lyase</fullName>
    </alternativeName>
</protein>
<dbReference type="InterPro" id="IPR000277">
    <property type="entry name" value="Cys/Met-Metab_PyrdxlP-dep_enz"/>
</dbReference>